<dbReference type="Proteomes" id="UP000887579">
    <property type="component" value="Unplaced"/>
</dbReference>
<name>A0AC34GEX7_9BILA</name>
<dbReference type="WBParaSite" id="ES5_v2.g28186.t1">
    <property type="protein sequence ID" value="ES5_v2.g28186.t1"/>
    <property type="gene ID" value="ES5_v2.g28186"/>
</dbReference>
<evidence type="ECO:0000313" key="1">
    <source>
        <dbReference type="Proteomes" id="UP000887579"/>
    </source>
</evidence>
<reference evidence="2" key="1">
    <citation type="submission" date="2022-11" db="UniProtKB">
        <authorList>
            <consortium name="WormBaseParasite"/>
        </authorList>
    </citation>
    <scope>IDENTIFICATION</scope>
</reference>
<organism evidence="1 2">
    <name type="scientific">Panagrolaimus sp. ES5</name>
    <dbReference type="NCBI Taxonomy" id="591445"/>
    <lineage>
        <taxon>Eukaryota</taxon>
        <taxon>Metazoa</taxon>
        <taxon>Ecdysozoa</taxon>
        <taxon>Nematoda</taxon>
        <taxon>Chromadorea</taxon>
        <taxon>Rhabditida</taxon>
        <taxon>Tylenchina</taxon>
        <taxon>Panagrolaimomorpha</taxon>
        <taxon>Panagrolaimoidea</taxon>
        <taxon>Panagrolaimidae</taxon>
        <taxon>Panagrolaimus</taxon>
    </lineage>
</organism>
<accession>A0AC34GEX7</accession>
<sequence length="157" mass="17866">MMGPTDPMQYVPTWQLFIIIILMFGAIYGCGRILEYLLRQFLRCMKYLLLAFIDLFYGDDFEEASISGSNASEESNNKRRKREAAIRRIQNAETANNNTASKSVLLNTSSNGTIERTTVPVETTILKVDIDDNEDDEDEDEERIAEAMRHSPTDDEG</sequence>
<proteinExistence type="predicted"/>
<protein>
    <submittedName>
        <fullName evidence="2">Uncharacterized protein</fullName>
    </submittedName>
</protein>
<evidence type="ECO:0000313" key="2">
    <source>
        <dbReference type="WBParaSite" id="ES5_v2.g28186.t1"/>
    </source>
</evidence>